<dbReference type="Proteomes" id="UP000005384">
    <property type="component" value="Unassembled WGS sequence"/>
</dbReference>
<dbReference type="HOGENOM" id="CLU_098580_1_0_9"/>
<evidence type="ECO:0000313" key="3">
    <source>
        <dbReference type="EMBL" id="EHI58464.1"/>
    </source>
</evidence>
<reference evidence="3 4" key="1">
    <citation type="submission" date="2011-08" db="EMBL/GenBank/DDBJ databases">
        <title>The Genome Sequence of Clostridium hathewayi WAL-18680.</title>
        <authorList>
            <consortium name="The Broad Institute Genome Sequencing Platform"/>
            <person name="Earl A."/>
            <person name="Ward D."/>
            <person name="Feldgarden M."/>
            <person name="Gevers D."/>
            <person name="Finegold S.M."/>
            <person name="Summanen P.H."/>
            <person name="Molitoris D.R."/>
            <person name="Song M."/>
            <person name="Daigneault M."/>
            <person name="Allen-Vercoe E."/>
            <person name="Young S.K."/>
            <person name="Zeng Q."/>
            <person name="Gargeya S."/>
            <person name="Fitzgerald M."/>
            <person name="Haas B."/>
            <person name="Abouelleil A."/>
            <person name="Alvarado L."/>
            <person name="Arachchi H.M."/>
            <person name="Berlin A."/>
            <person name="Brown A."/>
            <person name="Chapman S.B."/>
            <person name="Chen Z."/>
            <person name="Dunbar C."/>
            <person name="Freedman E."/>
            <person name="Gearin G."/>
            <person name="Gellesch M."/>
            <person name="Goldberg J."/>
            <person name="Griggs A."/>
            <person name="Gujja S."/>
            <person name="Heiman D."/>
            <person name="Howarth C."/>
            <person name="Larson L."/>
            <person name="Lui A."/>
            <person name="MacDonald P.J.P."/>
            <person name="Montmayeur A."/>
            <person name="Murphy C."/>
            <person name="Neiman D."/>
            <person name="Pearson M."/>
            <person name="Priest M."/>
            <person name="Roberts A."/>
            <person name="Saif S."/>
            <person name="Shea T."/>
            <person name="Shenoy N."/>
            <person name="Sisk P."/>
            <person name="Stolte C."/>
            <person name="Sykes S."/>
            <person name="Wortman J."/>
            <person name="Nusbaum C."/>
            <person name="Birren B."/>
        </authorList>
    </citation>
    <scope>NUCLEOTIDE SEQUENCE [LARGE SCALE GENOMIC DNA]</scope>
    <source>
        <strain evidence="3 4">WAL-18680</strain>
    </source>
</reference>
<proteinExistence type="predicted"/>
<dbReference type="RefSeq" id="WP_006781512.1">
    <property type="nucleotide sequence ID" value="NZ_CP040506.1"/>
</dbReference>
<dbReference type="PATRIC" id="fig|742737.3.peg.3500"/>
<name>G5IJ44_9FIRM</name>
<keyword evidence="4" id="KW-1185">Reference proteome</keyword>
<organism evidence="3 4">
    <name type="scientific">Hungatella hathewayi WAL-18680</name>
    <dbReference type="NCBI Taxonomy" id="742737"/>
    <lineage>
        <taxon>Bacteria</taxon>
        <taxon>Bacillati</taxon>
        <taxon>Bacillota</taxon>
        <taxon>Clostridia</taxon>
        <taxon>Lachnospirales</taxon>
        <taxon>Lachnospiraceae</taxon>
        <taxon>Hungatella</taxon>
    </lineage>
</organism>
<keyword evidence="2" id="KW-0472">Membrane</keyword>
<dbReference type="AlphaFoldDB" id="G5IJ44"/>
<feature type="transmembrane region" description="Helical" evidence="2">
    <location>
        <begin position="40"/>
        <end position="61"/>
    </location>
</feature>
<gene>
    <name evidence="3" type="ORF">HMPREF9473_03522</name>
</gene>
<feature type="region of interest" description="Disordered" evidence="1">
    <location>
        <begin position="1"/>
        <end position="37"/>
    </location>
</feature>
<evidence type="ECO:0000313" key="4">
    <source>
        <dbReference type="Proteomes" id="UP000005384"/>
    </source>
</evidence>
<keyword evidence="2" id="KW-1133">Transmembrane helix</keyword>
<keyword evidence="2" id="KW-0812">Transmembrane</keyword>
<dbReference type="EMBL" id="ADLN01000097">
    <property type="protein sequence ID" value="EHI58464.1"/>
    <property type="molecule type" value="Genomic_DNA"/>
</dbReference>
<comment type="caution">
    <text evidence="3">The sequence shown here is derived from an EMBL/GenBank/DDBJ whole genome shotgun (WGS) entry which is preliminary data.</text>
</comment>
<sequence>MEREISKKRETDPGGSHEPGGSRPPVEQPGRRKKPPKKKWQYAAGFLILGICCMAGAAGGVCLSRMKEPAKPEGLVYEANIVMGDIPGKTPEERQRELNSMVEEGMIAMSINATPSGKAAGAGRNVNWLIENPSNQGKLIRVVVTLTETGEKIYETGAIPPGSYVAEAPLDVKLEAGVYPCTAMFYAYREDDEAYVGQAAAELKLTLLE</sequence>
<feature type="compositionally biased region" description="Basic and acidic residues" evidence="1">
    <location>
        <begin position="1"/>
        <end position="12"/>
    </location>
</feature>
<evidence type="ECO:0000256" key="1">
    <source>
        <dbReference type="SAM" id="MobiDB-lite"/>
    </source>
</evidence>
<protein>
    <submittedName>
        <fullName evidence="3">Uncharacterized protein</fullName>
    </submittedName>
</protein>
<evidence type="ECO:0000256" key="2">
    <source>
        <dbReference type="SAM" id="Phobius"/>
    </source>
</evidence>
<accession>G5IJ44</accession>